<dbReference type="OrthoDB" id="7375466at2"/>
<dbReference type="InterPro" id="IPR020846">
    <property type="entry name" value="MFS_dom"/>
</dbReference>
<comment type="subcellular location">
    <subcellularLocation>
        <location evidence="1">Cell membrane</location>
        <topology evidence="1">Multi-pass membrane protein</topology>
    </subcellularLocation>
</comment>
<dbReference type="PANTHER" id="PTHR42718:SF46">
    <property type="entry name" value="BLR6921 PROTEIN"/>
    <property type="match status" value="1"/>
</dbReference>
<proteinExistence type="predicted"/>
<keyword evidence="5" id="KW-1133">Transmembrane helix</keyword>
<evidence type="ECO:0000313" key="9">
    <source>
        <dbReference type="Proteomes" id="UP000312512"/>
    </source>
</evidence>
<dbReference type="Gene3D" id="1.20.1720.10">
    <property type="entry name" value="Multidrug resistance protein D"/>
    <property type="match status" value="2"/>
</dbReference>
<evidence type="ECO:0000256" key="6">
    <source>
        <dbReference type="ARBA" id="ARBA00023136"/>
    </source>
</evidence>
<dbReference type="PROSITE" id="PS50850">
    <property type="entry name" value="MFS"/>
    <property type="match status" value="1"/>
</dbReference>
<feature type="domain" description="Major facilitator superfamily (MFS) profile" evidence="7">
    <location>
        <begin position="35"/>
        <end position="514"/>
    </location>
</feature>
<dbReference type="InterPro" id="IPR036259">
    <property type="entry name" value="MFS_trans_sf"/>
</dbReference>
<evidence type="ECO:0000259" key="7">
    <source>
        <dbReference type="PROSITE" id="PS50850"/>
    </source>
</evidence>
<keyword evidence="3" id="KW-1003">Cell membrane</keyword>
<dbReference type="CDD" id="cd17321">
    <property type="entry name" value="MFS_MMR_MDR_like"/>
    <property type="match status" value="1"/>
</dbReference>
<keyword evidence="4" id="KW-0812">Transmembrane</keyword>
<dbReference type="Pfam" id="PF07690">
    <property type="entry name" value="MFS_1"/>
    <property type="match status" value="1"/>
</dbReference>
<accession>A0A5C4V3Q9</accession>
<evidence type="ECO:0000256" key="5">
    <source>
        <dbReference type="ARBA" id="ARBA00022989"/>
    </source>
</evidence>
<evidence type="ECO:0000313" key="8">
    <source>
        <dbReference type="EMBL" id="KAB8185739.1"/>
    </source>
</evidence>
<keyword evidence="6" id="KW-0472">Membrane</keyword>
<dbReference type="EMBL" id="VDLX02000030">
    <property type="protein sequence ID" value="KAB8185739.1"/>
    <property type="molecule type" value="Genomic_DNA"/>
</dbReference>
<comment type="caution">
    <text evidence="8">The sequence shown here is derived from an EMBL/GenBank/DDBJ whole genome shotgun (WGS) entry which is preliminary data.</text>
</comment>
<keyword evidence="9" id="KW-1185">Reference proteome</keyword>
<dbReference type="InterPro" id="IPR011701">
    <property type="entry name" value="MFS"/>
</dbReference>
<evidence type="ECO:0000256" key="1">
    <source>
        <dbReference type="ARBA" id="ARBA00004651"/>
    </source>
</evidence>
<dbReference type="PRINTS" id="PR01036">
    <property type="entry name" value="TCRTETB"/>
</dbReference>
<dbReference type="SUPFAM" id="SSF103473">
    <property type="entry name" value="MFS general substrate transporter"/>
    <property type="match status" value="2"/>
</dbReference>
<evidence type="ECO:0000256" key="4">
    <source>
        <dbReference type="ARBA" id="ARBA00022692"/>
    </source>
</evidence>
<dbReference type="AlphaFoldDB" id="A0A5C4V3Q9"/>
<name>A0A5C4V3Q9_9ACTN</name>
<sequence>MKSMIPTVTRCFATRCCYLSDMTLLTGARQQSWLPLFVLGVGMSMIIIDATIVNVAVPAIMADLGLTATDVEWVNSIYSLAFAALLIPLGRTGDTHGRRRMFAIGLVVFLAASMLAAAAGSGTLLIGARVVQGVGASMVVPMTLAIINALYTGPRRTVAFAVWGSIIGGMAALGPLLGGWLVTDFGWRWAFWVNLPIGLLVLLGTLKVPESRDPRAGGMDVPGGLLSVLGTTSLVFGLIEGQRYGWGGPILLAFLLAVLALTAFVLVERARARAGRPVVLDFSLLAIPSFRYGGAAAMIISLGEFGMILVLPLFLQSAIGFSAFQTGLIIASLAGGTFLAGGLVPKLPLAPRVIVRVGLALEAAGAIAIGLAVSPSLGPWTLVPWLVVYGIGIGFASAQLPNVMLADVPARQSGVASGLQSTVRQLGAAIGIAVLGAVLVTGLDQAMADHLPGSPQLRAAVRESAGAAVAGIRDPARHAAAVAASAEATGRVTIVAGIVLLGGVGATLLLPDTGGRRREEE</sequence>
<dbReference type="Proteomes" id="UP000312512">
    <property type="component" value="Unassembled WGS sequence"/>
</dbReference>
<dbReference type="PANTHER" id="PTHR42718">
    <property type="entry name" value="MAJOR FACILITATOR SUPERFAMILY MULTIDRUG TRANSPORTER MFSC"/>
    <property type="match status" value="1"/>
</dbReference>
<keyword evidence="2" id="KW-0813">Transport</keyword>
<dbReference type="GO" id="GO:0022857">
    <property type="term" value="F:transmembrane transporter activity"/>
    <property type="evidence" value="ECO:0007669"/>
    <property type="project" value="InterPro"/>
</dbReference>
<evidence type="ECO:0000256" key="2">
    <source>
        <dbReference type="ARBA" id="ARBA00022448"/>
    </source>
</evidence>
<reference evidence="8 9" key="1">
    <citation type="submission" date="2019-10" db="EMBL/GenBank/DDBJ databases">
        <title>Nonomuraea sp. nov., isolated from Phyllanthus amarus.</title>
        <authorList>
            <person name="Klykleung N."/>
            <person name="Tanasupawat S."/>
        </authorList>
    </citation>
    <scope>NUCLEOTIDE SEQUENCE [LARGE SCALE GENOMIC DNA]</scope>
    <source>
        <strain evidence="8 9">PA1-10</strain>
    </source>
</reference>
<gene>
    <name evidence="8" type="ORF">FH608_047435</name>
</gene>
<protein>
    <submittedName>
        <fullName evidence="8">MFS transporter</fullName>
    </submittedName>
</protein>
<organism evidence="8 9">
    <name type="scientific">Nonomuraea phyllanthi</name>
    <dbReference type="NCBI Taxonomy" id="2219224"/>
    <lineage>
        <taxon>Bacteria</taxon>
        <taxon>Bacillati</taxon>
        <taxon>Actinomycetota</taxon>
        <taxon>Actinomycetes</taxon>
        <taxon>Streptosporangiales</taxon>
        <taxon>Streptosporangiaceae</taxon>
        <taxon>Nonomuraea</taxon>
    </lineage>
</organism>
<dbReference type="GO" id="GO:0005886">
    <property type="term" value="C:plasma membrane"/>
    <property type="evidence" value="ECO:0007669"/>
    <property type="project" value="UniProtKB-SubCell"/>
</dbReference>
<evidence type="ECO:0000256" key="3">
    <source>
        <dbReference type="ARBA" id="ARBA00022475"/>
    </source>
</evidence>